<comment type="caution">
    <text evidence="1">The sequence shown here is derived from an EMBL/GenBank/DDBJ whole genome shotgun (WGS) entry which is preliminary data.</text>
</comment>
<sequence length="333" mass="39453">MIDLKNESYISNIPQYLVDAYLETENFPAFLQQNRKHCYWMIFSDYSFKPRFPKKPVITATIIPFSDYRWIQTICNLSKLKTNLDIKKTYINEKYISFIKFIEWLPAFHISLIVDENLNYYKNENINEKEYFKRYFEGVKVHYGNHINYAVVQPNPKMNIGNINRVLKLLNGQPKIRIFKQSQIVSSLISSVSKLIVDSTQVECKILWCSDTDDILSYSENSLFYPFVFDMIRTDLYRLRPQKIYQIDFLKKVNKDFDELIRIPDYIVGTISDLNLKELTVTHGKFLPVLYSFLTNSNKNLIISLTNTSNKIELTKYEFKKLVEKEPDWSAYG</sequence>
<evidence type="ECO:0000313" key="1">
    <source>
        <dbReference type="EMBL" id="KZA14416.1"/>
    </source>
</evidence>
<gene>
    <name evidence="1" type="ORF">LV35_02875</name>
</gene>
<reference evidence="1 2" key="1">
    <citation type="submission" date="2016-01" db="EMBL/GenBank/DDBJ databases">
        <title>Draft sequences of Acinetobacter baumannii isolates from wounded military personnel.</title>
        <authorList>
            <person name="Arivett B.A."/>
            <person name="Fiester S.E."/>
            <person name="Ream D.C."/>
            <person name="Actis L.A."/>
        </authorList>
    </citation>
    <scope>NUCLEOTIDE SEQUENCE [LARGE SCALE GENOMIC DNA]</scope>
    <source>
        <strain evidence="1 2">AB2828</strain>
    </source>
</reference>
<evidence type="ECO:0000313" key="2">
    <source>
        <dbReference type="Proteomes" id="UP000076296"/>
    </source>
</evidence>
<dbReference type="Proteomes" id="UP000076296">
    <property type="component" value="Unassembled WGS sequence"/>
</dbReference>
<accession>A0AAJ0VNI2</accession>
<dbReference type="AlphaFoldDB" id="A0AAJ0VNI2"/>
<proteinExistence type="predicted"/>
<organism evidence="1 2">
    <name type="scientific">Acinetobacter baumannii</name>
    <dbReference type="NCBI Taxonomy" id="470"/>
    <lineage>
        <taxon>Bacteria</taxon>
        <taxon>Pseudomonadati</taxon>
        <taxon>Pseudomonadota</taxon>
        <taxon>Gammaproteobacteria</taxon>
        <taxon>Moraxellales</taxon>
        <taxon>Moraxellaceae</taxon>
        <taxon>Acinetobacter</taxon>
        <taxon>Acinetobacter calcoaceticus/baumannii complex</taxon>
    </lineage>
</organism>
<dbReference type="EMBL" id="LRDT01000036">
    <property type="protein sequence ID" value="KZA14416.1"/>
    <property type="molecule type" value="Genomic_DNA"/>
</dbReference>
<protein>
    <submittedName>
        <fullName evidence="1">Uncharacterized protein</fullName>
    </submittedName>
</protein>
<name>A0AAJ0VNI2_ACIBA</name>
<dbReference type="RefSeq" id="WP_002011020.1">
    <property type="nucleotide sequence ID" value="NZ_BHGH01000014.1"/>
</dbReference>